<reference evidence="2" key="1">
    <citation type="submission" date="2021-06" db="EMBL/GenBank/DDBJ databases">
        <authorList>
            <person name="Hodson N. C."/>
            <person name="Mongue J. A."/>
            <person name="Jaron S. K."/>
        </authorList>
    </citation>
    <scope>NUCLEOTIDE SEQUENCE</scope>
</reference>
<feature type="non-terminal residue" evidence="2">
    <location>
        <position position="1"/>
    </location>
</feature>
<dbReference type="PANTHER" id="PTHR23324">
    <property type="entry name" value="SEC14 RELATED PROTEIN"/>
    <property type="match status" value="1"/>
</dbReference>
<dbReference type="EMBL" id="CAJVCH010016151">
    <property type="protein sequence ID" value="CAG7681182.1"/>
    <property type="molecule type" value="Genomic_DNA"/>
</dbReference>
<gene>
    <name evidence="2" type="ORF">AFUS01_LOCUS2786</name>
</gene>
<dbReference type="GO" id="GO:0005737">
    <property type="term" value="C:cytoplasm"/>
    <property type="evidence" value="ECO:0007669"/>
    <property type="project" value="TreeGrafter"/>
</dbReference>
<evidence type="ECO:0000259" key="1">
    <source>
        <dbReference type="PROSITE" id="PS50191"/>
    </source>
</evidence>
<dbReference type="PROSITE" id="PS50191">
    <property type="entry name" value="CRAL_TRIO"/>
    <property type="match status" value="1"/>
</dbReference>
<name>A0A8J2NSN9_9HEXA</name>
<dbReference type="InterPro" id="IPR001251">
    <property type="entry name" value="CRAL-TRIO_dom"/>
</dbReference>
<dbReference type="CDD" id="cd00170">
    <property type="entry name" value="SEC14"/>
    <property type="match status" value="1"/>
</dbReference>
<proteinExistence type="predicted"/>
<keyword evidence="3" id="KW-1185">Reference proteome</keyword>
<organism evidence="2 3">
    <name type="scientific">Allacma fusca</name>
    <dbReference type="NCBI Taxonomy" id="39272"/>
    <lineage>
        <taxon>Eukaryota</taxon>
        <taxon>Metazoa</taxon>
        <taxon>Ecdysozoa</taxon>
        <taxon>Arthropoda</taxon>
        <taxon>Hexapoda</taxon>
        <taxon>Collembola</taxon>
        <taxon>Symphypleona</taxon>
        <taxon>Sminthuridae</taxon>
        <taxon>Allacma</taxon>
    </lineage>
</organism>
<sequence>MSSPDSKEIELISQFRERVADLNLKGRLAEDHELLRWIRARNHDLDQAEKMIRESIKWREDNDIDNILTWNPPERFLKELPLEFLGYDNENSPVVVAPYGKWDLKKCADLGEKDVFIKYCDQLFESMISKMAGKKKPNGDPVTQFVIIVDNKGLVYRTLASVGAVDMSLQAVRRFEANQPEVLKAMYQINANTVFAAIFALMKPLMSASTASK</sequence>
<dbReference type="SMART" id="SM01100">
    <property type="entry name" value="CRAL_TRIO_N"/>
    <property type="match status" value="1"/>
</dbReference>
<dbReference type="InterPro" id="IPR011074">
    <property type="entry name" value="CRAL/TRIO_N_dom"/>
</dbReference>
<evidence type="ECO:0000313" key="3">
    <source>
        <dbReference type="Proteomes" id="UP000708208"/>
    </source>
</evidence>
<feature type="domain" description="CRAL-TRIO" evidence="1">
    <location>
        <begin position="72"/>
        <end position="213"/>
    </location>
</feature>
<dbReference type="Pfam" id="PF00650">
    <property type="entry name" value="CRAL_TRIO"/>
    <property type="match status" value="1"/>
</dbReference>
<evidence type="ECO:0000313" key="2">
    <source>
        <dbReference type="EMBL" id="CAG7681182.1"/>
    </source>
</evidence>
<dbReference type="OrthoDB" id="1434354at2759"/>
<dbReference type="Proteomes" id="UP000708208">
    <property type="component" value="Unassembled WGS sequence"/>
</dbReference>
<comment type="caution">
    <text evidence="2">The sequence shown here is derived from an EMBL/GenBank/DDBJ whole genome shotgun (WGS) entry which is preliminary data.</text>
</comment>
<dbReference type="InterPro" id="IPR051064">
    <property type="entry name" value="SEC14/CRAL-TRIO_domain"/>
</dbReference>
<dbReference type="AlphaFoldDB" id="A0A8J2NSN9"/>
<dbReference type="PANTHER" id="PTHR23324:SF83">
    <property type="entry name" value="SEC14-LIKE PROTEIN 2"/>
    <property type="match status" value="1"/>
</dbReference>
<protein>
    <recommendedName>
        <fullName evidence="1">CRAL-TRIO domain-containing protein</fullName>
    </recommendedName>
</protein>
<accession>A0A8J2NSN9</accession>